<accession>A0A7W4UYM2</accession>
<protein>
    <submittedName>
        <fullName evidence="2">Ubiquinone/menaquinone biosynthesis C-methylase UbiE</fullName>
    </submittedName>
</protein>
<feature type="domain" description="Methyltransferase" evidence="1">
    <location>
        <begin position="38"/>
        <end position="128"/>
    </location>
</feature>
<evidence type="ECO:0000313" key="3">
    <source>
        <dbReference type="Proteomes" id="UP000538196"/>
    </source>
</evidence>
<dbReference type="GO" id="GO:0008168">
    <property type="term" value="F:methyltransferase activity"/>
    <property type="evidence" value="ECO:0007669"/>
    <property type="project" value="UniProtKB-KW"/>
</dbReference>
<dbReference type="Proteomes" id="UP000538196">
    <property type="component" value="Unassembled WGS sequence"/>
</dbReference>
<keyword evidence="2" id="KW-0489">Methyltransferase</keyword>
<comment type="caution">
    <text evidence="2">The sequence shown here is derived from an EMBL/GenBank/DDBJ whole genome shotgun (WGS) entry which is preliminary data.</text>
</comment>
<dbReference type="PANTHER" id="PTHR42912">
    <property type="entry name" value="METHYLTRANSFERASE"/>
    <property type="match status" value="1"/>
</dbReference>
<reference evidence="2 3" key="1">
    <citation type="submission" date="2020-08" db="EMBL/GenBank/DDBJ databases">
        <title>Sequencing the genomes of 1000 actinobacteria strains.</title>
        <authorList>
            <person name="Klenk H.-P."/>
        </authorList>
    </citation>
    <scope>NUCLEOTIDE SEQUENCE [LARGE SCALE GENOMIC DNA]</scope>
    <source>
        <strain evidence="2 3">DSM 20146</strain>
    </source>
</reference>
<dbReference type="EMBL" id="JACHVP010000003">
    <property type="protein sequence ID" value="MBB2968372.1"/>
    <property type="molecule type" value="Genomic_DNA"/>
</dbReference>
<dbReference type="Pfam" id="PF13649">
    <property type="entry name" value="Methyltransf_25"/>
    <property type="match status" value="1"/>
</dbReference>
<dbReference type="InterPro" id="IPR041698">
    <property type="entry name" value="Methyltransf_25"/>
</dbReference>
<dbReference type="SUPFAM" id="SSF53335">
    <property type="entry name" value="S-adenosyl-L-methionine-dependent methyltransferases"/>
    <property type="match status" value="1"/>
</dbReference>
<evidence type="ECO:0000313" key="2">
    <source>
        <dbReference type="EMBL" id="MBB2968372.1"/>
    </source>
</evidence>
<dbReference type="RefSeq" id="WP_248616232.1">
    <property type="nucleotide sequence ID" value="NZ_JACHVP010000003.1"/>
</dbReference>
<keyword evidence="3" id="KW-1185">Reference proteome</keyword>
<gene>
    <name evidence="2" type="ORF">FHX33_003142</name>
</gene>
<dbReference type="CDD" id="cd02440">
    <property type="entry name" value="AdoMet_MTases"/>
    <property type="match status" value="1"/>
</dbReference>
<keyword evidence="2" id="KW-0830">Ubiquinone</keyword>
<dbReference type="GO" id="GO:0032259">
    <property type="term" value="P:methylation"/>
    <property type="evidence" value="ECO:0007669"/>
    <property type="project" value="UniProtKB-KW"/>
</dbReference>
<keyword evidence="2" id="KW-0808">Transferase</keyword>
<proteinExistence type="predicted"/>
<name>A0A7W4UYM2_LEIAQ</name>
<dbReference type="PANTHER" id="PTHR42912:SF95">
    <property type="entry name" value="METHYLTRANSFERASE TYPE 11 DOMAIN-CONTAINING PROTEIN"/>
    <property type="match status" value="1"/>
</dbReference>
<dbReference type="AlphaFoldDB" id="A0A7W4UYM2"/>
<evidence type="ECO:0000259" key="1">
    <source>
        <dbReference type="Pfam" id="PF13649"/>
    </source>
</evidence>
<sequence>MAQDYADLLRDDLRANTFDRAVLGIFAEQVIDGGGGRIADLGCGPGRITGHLAGLGLDVSGIDLSPGMVEVARREHPGIPFSVGSMLDLPFGEAELAGALAWYSIIHIPQDEQDALFREFARVVRPGGRLVLAFQVSTAGDEDVVHLTHAYGHDIDLRTRRQSPERVRRRLAAAGFAVTGEVLREPVAPEKTRQAYLLAQRTR</sequence>
<dbReference type="Gene3D" id="3.40.50.150">
    <property type="entry name" value="Vaccinia Virus protein VP39"/>
    <property type="match status" value="1"/>
</dbReference>
<dbReference type="InterPro" id="IPR050508">
    <property type="entry name" value="Methyltransf_Superfamily"/>
</dbReference>
<organism evidence="2 3">
    <name type="scientific">Leifsonia aquatica</name>
    <name type="common">Corynebacterium aquaticum</name>
    <dbReference type="NCBI Taxonomy" id="144185"/>
    <lineage>
        <taxon>Bacteria</taxon>
        <taxon>Bacillati</taxon>
        <taxon>Actinomycetota</taxon>
        <taxon>Actinomycetes</taxon>
        <taxon>Micrococcales</taxon>
        <taxon>Microbacteriaceae</taxon>
        <taxon>Leifsonia</taxon>
    </lineage>
</organism>
<dbReference type="InterPro" id="IPR029063">
    <property type="entry name" value="SAM-dependent_MTases_sf"/>
</dbReference>